<dbReference type="EMBL" id="CP003005">
    <property type="protein sequence ID" value="AEO59364.1"/>
    <property type="molecule type" value="Genomic_DNA"/>
</dbReference>
<organism evidence="2 3">
    <name type="scientific">Thermothelomyces thermophilus (strain ATCC 42464 / BCRC 31852 / DSM 1799)</name>
    <name type="common">Sporotrichum thermophile</name>
    <dbReference type="NCBI Taxonomy" id="573729"/>
    <lineage>
        <taxon>Eukaryota</taxon>
        <taxon>Fungi</taxon>
        <taxon>Dikarya</taxon>
        <taxon>Ascomycota</taxon>
        <taxon>Pezizomycotina</taxon>
        <taxon>Sordariomycetes</taxon>
        <taxon>Sordariomycetidae</taxon>
        <taxon>Sordariales</taxon>
        <taxon>Chaetomiaceae</taxon>
        <taxon>Thermothelomyces</taxon>
    </lineage>
</organism>
<reference evidence="2 3" key="1">
    <citation type="journal article" date="2011" name="Nat. Biotechnol.">
        <title>Comparative genomic analysis of the thermophilic biomass-degrading fungi Myceliophthora thermophila and Thielavia terrestris.</title>
        <authorList>
            <person name="Berka R.M."/>
            <person name="Grigoriev I.V."/>
            <person name="Otillar R."/>
            <person name="Salamov A."/>
            <person name="Grimwood J."/>
            <person name="Reid I."/>
            <person name="Ishmael N."/>
            <person name="John T."/>
            <person name="Darmond C."/>
            <person name="Moisan M.-C."/>
            <person name="Henrissat B."/>
            <person name="Coutinho P.M."/>
            <person name="Lombard V."/>
            <person name="Natvig D.O."/>
            <person name="Lindquist E."/>
            <person name="Schmutz J."/>
            <person name="Lucas S."/>
            <person name="Harris P."/>
            <person name="Powlowski J."/>
            <person name="Bellemare A."/>
            <person name="Taylor D."/>
            <person name="Butler G."/>
            <person name="de Vries R.P."/>
            <person name="Allijn I.E."/>
            <person name="van den Brink J."/>
            <person name="Ushinsky S."/>
            <person name="Storms R."/>
            <person name="Powell A.J."/>
            <person name="Paulsen I.T."/>
            <person name="Elbourne L.D.H."/>
            <person name="Baker S.E."/>
            <person name="Magnuson J."/>
            <person name="LaBoissiere S."/>
            <person name="Clutterbuck A.J."/>
            <person name="Martinez D."/>
            <person name="Wogulis M."/>
            <person name="de Leon A.L."/>
            <person name="Rey M.W."/>
            <person name="Tsang A."/>
        </authorList>
    </citation>
    <scope>NUCLEOTIDE SEQUENCE [LARGE SCALE GENOMIC DNA]</scope>
    <source>
        <strain evidence="3">ATCC 42464 / BCRC 31852 / DSM 1799</strain>
    </source>
</reference>
<feature type="compositionally biased region" description="Low complexity" evidence="1">
    <location>
        <begin position="90"/>
        <end position="114"/>
    </location>
</feature>
<sequence length="200" mass="21361">MPSANTNNHRRSTSRGNPPLPPPPLTAASSVYSQQSNAASVPVSRPRPTSSAFFHPTATSNPSLNRLTARQSGVGIDQNREDGAAYAHAPGSSTPGKSGNKPSSPRSSSSSSTSLRNQVLRVDAASMPAGAKVGLWLMGTTPRRMEKAARQQQERRAREREEKRARGAAKNMRRSKSEDGSGGDGRLGEEWERTLEGEGE</sequence>
<keyword evidence="3" id="KW-1185">Reference proteome</keyword>
<protein>
    <submittedName>
        <fullName evidence="2">Uncharacterized protein</fullName>
    </submittedName>
</protein>
<feature type="compositionally biased region" description="Polar residues" evidence="1">
    <location>
        <begin position="27"/>
        <end position="39"/>
    </location>
</feature>
<evidence type="ECO:0000256" key="1">
    <source>
        <dbReference type="SAM" id="MobiDB-lite"/>
    </source>
</evidence>
<evidence type="ECO:0000313" key="3">
    <source>
        <dbReference type="Proteomes" id="UP000007322"/>
    </source>
</evidence>
<dbReference type="RefSeq" id="XP_003664609.1">
    <property type="nucleotide sequence ID" value="XM_003664561.1"/>
</dbReference>
<dbReference type="InParanoid" id="G2QGA4"/>
<dbReference type="Proteomes" id="UP000007322">
    <property type="component" value="Chromosome 4"/>
</dbReference>
<dbReference type="eggNOG" id="ENOG502RKI5">
    <property type="taxonomic scope" value="Eukaryota"/>
</dbReference>
<feature type="compositionally biased region" description="Basic and acidic residues" evidence="1">
    <location>
        <begin position="186"/>
        <end position="200"/>
    </location>
</feature>
<gene>
    <name evidence="2" type="ORF">MYCTH_2128417</name>
</gene>
<dbReference type="HOGENOM" id="CLU_1367083_0_0_1"/>
<proteinExistence type="predicted"/>
<accession>G2QGA4</accession>
<dbReference type="KEGG" id="mtm:MYCTH_2128417"/>
<dbReference type="VEuPathDB" id="FungiDB:MYCTH_2128417"/>
<evidence type="ECO:0000313" key="2">
    <source>
        <dbReference type="EMBL" id="AEO59364.1"/>
    </source>
</evidence>
<feature type="compositionally biased region" description="Basic and acidic residues" evidence="1">
    <location>
        <begin position="143"/>
        <end position="165"/>
    </location>
</feature>
<dbReference type="GeneID" id="11506137"/>
<dbReference type="AlphaFoldDB" id="G2QGA4"/>
<feature type="region of interest" description="Disordered" evidence="1">
    <location>
        <begin position="1"/>
        <end position="200"/>
    </location>
</feature>
<name>G2QGA4_THET4</name>
<feature type="compositionally biased region" description="Polar residues" evidence="1">
    <location>
        <begin position="57"/>
        <end position="71"/>
    </location>
</feature>
<feature type="compositionally biased region" description="Low complexity" evidence="1">
    <location>
        <begin position="40"/>
        <end position="51"/>
    </location>
</feature>